<name>G0NAQ6_CAEBE</name>
<reference evidence="2" key="1">
    <citation type="submission" date="2011-07" db="EMBL/GenBank/DDBJ databases">
        <authorList>
            <consortium name="Caenorhabditis brenneri Sequencing and Analysis Consortium"/>
            <person name="Wilson R.K."/>
        </authorList>
    </citation>
    <scope>NUCLEOTIDE SEQUENCE [LARGE SCALE GENOMIC DNA]</scope>
    <source>
        <strain evidence="2">PB2801</strain>
    </source>
</reference>
<dbReference type="eggNOG" id="KOG3599">
    <property type="taxonomic scope" value="Eukaryota"/>
</dbReference>
<proteinExistence type="predicted"/>
<organism evidence="2">
    <name type="scientific">Caenorhabditis brenneri</name>
    <name type="common">Nematode worm</name>
    <dbReference type="NCBI Taxonomy" id="135651"/>
    <lineage>
        <taxon>Eukaryota</taxon>
        <taxon>Metazoa</taxon>
        <taxon>Ecdysozoa</taxon>
        <taxon>Nematoda</taxon>
        <taxon>Chromadorea</taxon>
        <taxon>Rhabditida</taxon>
        <taxon>Rhabditina</taxon>
        <taxon>Rhabditomorpha</taxon>
        <taxon>Rhabditoidea</taxon>
        <taxon>Rhabditidae</taxon>
        <taxon>Peloderinae</taxon>
        <taxon>Caenorhabditis</taxon>
    </lineage>
</organism>
<dbReference type="STRING" id="135651.G0NAQ6"/>
<accession>G0NAQ6</accession>
<evidence type="ECO:0000313" key="1">
    <source>
        <dbReference type="EMBL" id="EGT56286.1"/>
    </source>
</evidence>
<dbReference type="OrthoDB" id="444119at2759"/>
<protein>
    <submittedName>
        <fullName evidence="1">Uncharacterized protein</fullName>
    </submittedName>
</protein>
<dbReference type="HOGENOM" id="CLU_1918893_0_0_1"/>
<keyword evidence="2" id="KW-1185">Reference proteome</keyword>
<dbReference type="EMBL" id="GL379855">
    <property type="protein sequence ID" value="EGT56286.1"/>
    <property type="molecule type" value="Genomic_DNA"/>
</dbReference>
<dbReference type="AlphaFoldDB" id="G0NAQ6"/>
<sequence>MIYMIVGSKLVLQLYVTIILFEFEEIRNDSEKQTNDYEIIDHIKYKTKRRLGLLEPKDFSPVSIADTQKDFRLFHSAVAKVNLLHHRATRMLQTQGQYHNEAVINYTLRYDPVAAINNDGPKRFQKWRLNDMEKF</sequence>
<evidence type="ECO:0000313" key="2">
    <source>
        <dbReference type="Proteomes" id="UP000008068"/>
    </source>
</evidence>
<dbReference type="Proteomes" id="UP000008068">
    <property type="component" value="Unassembled WGS sequence"/>
</dbReference>
<dbReference type="OMA" id="ISDHEFG"/>
<gene>
    <name evidence="1" type="ORF">CAEBREN_05659</name>
</gene>
<dbReference type="InParanoid" id="G0NAQ6"/>